<dbReference type="PIRSF" id="PIRSF033271">
    <property type="entry name" value="UCP033271"/>
    <property type="match status" value="1"/>
</dbReference>
<gene>
    <name evidence="3" type="ORF">BCR38DRAFT_389396</name>
</gene>
<dbReference type="NCBIfam" id="NF002674">
    <property type="entry name" value="PRK02399.1-2"/>
    <property type="match status" value="1"/>
</dbReference>
<dbReference type="InParanoid" id="A0A1Y2E3F2"/>
<dbReference type="OrthoDB" id="10264588at2759"/>
<evidence type="ECO:0000259" key="1">
    <source>
        <dbReference type="Pfam" id="PF06792"/>
    </source>
</evidence>
<protein>
    <submittedName>
        <fullName evidence="3">Uncharacterized protein</fullName>
    </submittedName>
</protein>
<dbReference type="InterPro" id="IPR056778">
    <property type="entry name" value="UPF0261_C"/>
</dbReference>
<dbReference type="PANTHER" id="PTHR31862">
    <property type="entry name" value="UPF0261 DOMAIN PROTEIN (AFU_ORTHOLOGUE AFUA_1G10120)"/>
    <property type="match status" value="1"/>
</dbReference>
<dbReference type="AlphaFoldDB" id="A0A1Y2E3F2"/>
<dbReference type="CDD" id="cd15488">
    <property type="entry name" value="Tm-1-like"/>
    <property type="match status" value="1"/>
</dbReference>
<dbReference type="GeneID" id="63773756"/>
<reference evidence="3 4" key="1">
    <citation type="submission" date="2016-07" db="EMBL/GenBank/DDBJ databases">
        <title>Pervasive Adenine N6-methylation of Active Genes in Fungi.</title>
        <authorList>
            <consortium name="DOE Joint Genome Institute"/>
            <person name="Mondo S.J."/>
            <person name="Dannebaum R.O."/>
            <person name="Kuo R.C."/>
            <person name="Labutti K."/>
            <person name="Haridas S."/>
            <person name="Kuo A."/>
            <person name="Salamov A."/>
            <person name="Ahrendt S.R."/>
            <person name="Lipzen A."/>
            <person name="Sullivan W."/>
            <person name="Andreopoulos W.B."/>
            <person name="Clum A."/>
            <person name="Lindquist E."/>
            <person name="Daum C."/>
            <person name="Ramamoorthy G.K."/>
            <person name="Gryganskyi A."/>
            <person name="Culley D."/>
            <person name="Magnuson J.K."/>
            <person name="James T.Y."/>
            <person name="O'Malley M.A."/>
            <person name="Stajich J.E."/>
            <person name="Spatafora J.W."/>
            <person name="Visel A."/>
            <person name="Grigoriev I.V."/>
        </authorList>
    </citation>
    <scope>NUCLEOTIDE SEQUENCE [LARGE SCALE GENOMIC DNA]</scope>
    <source>
        <strain evidence="3 4">CBS 129021</strain>
    </source>
</reference>
<dbReference type="Gene3D" id="3.40.50.12020">
    <property type="entry name" value="Uncharacterised protein family UPF0261, NN domain"/>
    <property type="match status" value="1"/>
</dbReference>
<dbReference type="Proteomes" id="UP000193689">
    <property type="component" value="Unassembled WGS sequence"/>
</dbReference>
<evidence type="ECO:0000313" key="3">
    <source>
        <dbReference type="EMBL" id="ORY66080.1"/>
    </source>
</evidence>
<feature type="domain" description="UPF0261" evidence="1">
    <location>
        <begin position="3"/>
        <end position="179"/>
    </location>
</feature>
<dbReference type="Pfam" id="PF06792">
    <property type="entry name" value="UPF0261"/>
    <property type="match status" value="1"/>
</dbReference>
<dbReference type="STRING" id="1141098.A0A1Y2E3F2"/>
<comment type="caution">
    <text evidence="3">The sequence shown here is derived from an EMBL/GenBank/DDBJ whole genome shotgun (WGS) entry which is preliminary data.</text>
</comment>
<dbReference type="InterPro" id="IPR044122">
    <property type="entry name" value="UPF0261_N"/>
</dbReference>
<evidence type="ECO:0000259" key="2">
    <source>
        <dbReference type="Pfam" id="PF23189"/>
    </source>
</evidence>
<feature type="domain" description="UPF0261" evidence="2">
    <location>
        <begin position="198"/>
        <end position="417"/>
    </location>
</feature>
<keyword evidence="4" id="KW-1185">Reference proteome</keyword>
<organism evidence="3 4">
    <name type="scientific">Pseudomassariella vexata</name>
    <dbReference type="NCBI Taxonomy" id="1141098"/>
    <lineage>
        <taxon>Eukaryota</taxon>
        <taxon>Fungi</taxon>
        <taxon>Dikarya</taxon>
        <taxon>Ascomycota</taxon>
        <taxon>Pezizomycotina</taxon>
        <taxon>Sordariomycetes</taxon>
        <taxon>Xylariomycetidae</taxon>
        <taxon>Amphisphaeriales</taxon>
        <taxon>Pseudomassariaceae</taxon>
        <taxon>Pseudomassariella</taxon>
    </lineage>
</organism>
<name>A0A1Y2E3F2_9PEZI</name>
<accession>A0A1Y2E3F2</accession>
<dbReference type="InterPro" id="IPR008322">
    <property type="entry name" value="UPF0261"/>
</dbReference>
<sequence>MATVALLGTCDTKLDELLFLRDQIKQNGDVDILMIDVGRSNVQHDAINITQEQLVCDNGRRNHGDSQVPMPRGETIRLMSDCASVLVKSLYEKGEIQGIIAAGGSGGTALAAPVMRNALPIGFPKMIVSTIASGDTGPIVGETDITMMHSVVDVAGLNHVLRDVLGNAGAAIAGAALAYASRHRQNMFEASSRMFTTKKRVAITMFGVTTPGVDAVRHHLESNYDIETYIFHATGHGGKAMERLIRDEIIDAVLDLTTTEICDFITGGTMPANSNRLVAAVDAEIPNIISLGATDMSNFGPMDTVPATYKNRKLYEHNPVITLMRSSEDECRQIGEFICARLRNATAPEMVEVWIPMGGVSMISTSGGPFEDDKADAVLFETIREGLRGTGIKVVDDNRDVNNQGFARDIAEALVKKMGMRTEG</sequence>
<dbReference type="PANTHER" id="PTHR31862:SF1">
    <property type="entry name" value="UPF0261 DOMAIN PROTEIN (AFU_ORTHOLOGUE AFUA_1G10120)"/>
    <property type="match status" value="1"/>
</dbReference>
<dbReference type="Pfam" id="PF23189">
    <property type="entry name" value="UPF0261_C"/>
    <property type="match status" value="1"/>
</dbReference>
<evidence type="ECO:0000313" key="4">
    <source>
        <dbReference type="Proteomes" id="UP000193689"/>
    </source>
</evidence>
<dbReference type="EMBL" id="MCFJ01000005">
    <property type="protein sequence ID" value="ORY66080.1"/>
    <property type="molecule type" value="Genomic_DNA"/>
</dbReference>
<dbReference type="RefSeq" id="XP_040717044.1">
    <property type="nucleotide sequence ID" value="XM_040857544.1"/>
</dbReference>
<dbReference type="InterPro" id="IPR051353">
    <property type="entry name" value="Tobamovirus_resist_UPF0261"/>
</dbReference>
<proteinExistence type="predicted"/>
<dbReference type="Gene3D" id="3.40.50.12030">
    <property type="entry name" value="Uncharacterised protein family UPF0261, NC domain"/>
    <property type="match status" value="1"/>
</dbReference>